<name>A0A4R2QCU9_9PSEU</name>
<dbReference type="Pfam" id="PF19040">
    <property type="entry name" value="SGNH"/>
    <property type="match status" value="1"/>
</dbReference>
<organism evidence="3 4">
    <name type="scientific">Tamaricihabitans halophyticus</name>
    <dbReference type="NCBI Taxonomy" id="1262583"/>
    <lineage>
        <taxon>Bacteria</taxon>
        <taxon>Bacillati</taxon>
        <taxon>Actinomycetota</taxon>
        <taxon>Actinomycetes</taxon>
        <taxon>Pseudonocardiales</taxon>
        <taxon>Pseudonocardiaceae</taxon>
        <taxon>Tamaricihabitans</taxon>
    </lineage>
</organism>
<feature type="domain" description="SGNH" evidence="2">
    <location>
        <begin position="84"/>
        <end position="305"/>
    </location>
</feature>
<dbReference type="RefSeq" id="WP_279388454.1">
    <property type="nucleotide sequence ID" value="NZ_SLXQ01000013.1"/>
</dbReference>
<evidence type="ECO:0000256" key="1">
    <source>
        <dbReference type="SAM" id="Phobius"/>
    </source>
</evidence>
<accession>A0A4R2QCU9</accession>
<evidence type="ECO:0000313" key="3">
    <source>
        <dbReference type="EMBL" id="TCP46862.1"/>
    </source>
</evidence>
<reference evidence="3 4" key="1">
    <citation type="submission" date="2019-03" db="EMBL/GenBank/DDBJ databases">
        <title>Genomic Encyclopedia of Type Strains, Phase IV (KMG-IV): sequencing the most valuable type-strain genomes for metagenomic binning, comparative biology and taxonomic classification.</title>
        <authorList>
            <person name="Goeker M."/>
        </authorList>
    </citation>
    <scope>NUCLEOTIDE SEQUENCE [LARGE SCALE GENOMIC DNA]</scope>
    <source>
        <strain evidence="3 4">DSM 45765</strain>
    </source>
</reference>
<dbReference type="InterPro" id="IPR043968">
    <property type="entry name" value="SGNH"/>
</dbReference>
<protein>
    <recommendedName>
        <fullName evidence="2">SGNH domain-containing protein</fullName>
    </recommendedName>
</protein>
<keyword evidence="1" id="KW-1133">Transmembrane helix</keyword>
<comment type="caution">
    <text evidence="3">The sequence shown here is derived from an EMBL/GenBank/DDBJ whole genome shotgun (WGS) entry which is preliminary data.</text>
</comment>
<gene>
    <name evidence="3" type="ORF">EV191_113141</name>
</gene>
<dbReference type="EMBL" id="SLXQ01000013">
    <property type="protein sequence ID" value="TCP46862.1"/>
    <property type="molecule type" value="Genomic_DNA"/>
</dbReference>
<feature type="non-terminal residue" evidence="3">
    <location>
        <position position="1"/>
    </location>
</feature>
<proteinExistence type="predicted"/>
<dbReference type="Proteomes" id="UP000294911">
    <property type="component" value="Unassembled WGS sequence"/>
</dbReference>
<evidence type="ECO:0000313" key="4">
    <source>
        <dbReference type="Proteomes" id="UP000294911"/>
    </source>
</evidence>
<keyword evidence="4" id="KW-1185">Reference proteome</keyword>
<sequence length="314" mass="34658">IGTTTRWGAYRFGILTLIPVLLIAASWQWLGNERASSYAEAVDSPDYPGAIARTGSVQTPENDGSFAPSPVALTSDWSSLSTDCTPSERNPELNLCRSATAGEPSKRIVVVGESHSRQYLAALRPIAEERNWQLVEMLRSACPFSTRSEVVRGSQGCIDWNAAAAEEIIDMQPDAVFTMATREVREGLTEHTPPGFVEQWRKLDAAGIPVIGMRDNPRFEFEPVDCVDQRGADDPGCAAQRDAVLAPKPPYAAMPDVPDNVRFIDMSDYVCEERTCPPVIGNVYVYMDNNHLSATYLKTMSPILARELDRAMKW</sequence>
<evidence type="ECO:0000259" key="2">
    <source>
        <dbReference type="Pfam" id="PF19040"/>
    </source>
</evidence>
<keyword evidence="1" id="KW-0472">Membrane</keyword>
<feature type="transmembrane region" description="Helical" evidence="1">
    <location>
        <begin position="12"/>
        <end position="30"/>
    </location>
</feature>
<dbReference type="AlphaFoldDB" id="A0A4R2QCU9"/>
<keyword evidence="1" id="KW-0812">Transmembrane</keyword>